<evidence type="ECO:0000313" key="2">
    <source>
        <dbReference type="Proteomes" id="UP000604341"/>
    </source>
</evidence>
<keyword evidence="2" id="KW-1185">Reference proteome</keyword>
<dbReference type="Pfam" id="PF09939">
    <property type="entry name" value="DUF2171"/>
    <property type="match status" value="1"/>
</dbReference>
<evidence type="ECO:0000313" key="1">
    <source>
        <dbReference type="EMBL" id="GGK98103.1"/>
    </source>
</evidence>
<dbReference type="EMBL" id="BMPE01000002">
    <property type="protein sequence ID" value="GGK98103.1"/>
    <property type="molecule type" value="Genomic_DNA"/>
</dbReference>
<reference evidence="2" key="1">
    <citation type="journal article" date="2019" name="Int. J. Syst. Evol. Microbiol.">
        <title>The Global Catalogue of Microorganisms (GCM) 10K type strain sequencing project: providing services to taxonomists for standard genome sequencing and annotation.</title>
        <authorList>
            <consortium name="The Broad Institute Genomics Platform"/>
            <consortium name="The Broad Institute Genome Sequencing Center for Infectious Disease"/>
            <person name="Wu L."/>
            <person name="Ma J."/>
        </authorList>
    </citation>
    <scope>NUCLEOTIDE SEQUENCE [LARGE SCALE GENOMIC DNA]</scope>
    <source>
        <strain evidence="2">JCM 19173</strain>
    </source>
</reference>
<evidence type="ECO:0008006" key="3">
    <source>
        <dbReference type="Google" id="ProtNLM"/>
    </source>
</evidence>
<dbReference type="InterPro" id="IPR018684">
    <property type="entry name" value="DUF2171"/>
</dbReference>
<gene>
    <name evidence="1" type="ORF">GCM10010844_15470</name>
</gene>
<organism evidence="1 2">
    <name type="scientific">Deinococcus radiotolerans</name>
    <dbReference type="NCBI Taxonomy" id="1309407"/>
    <lineage>
        <taxon>Bacteria</taxon>
        <taxon>Thermotogati</taxon>
        <taxon>Deinococcota</taxon>
        <taxon>Deinococci</taxon>
        <taxon>Deinococcales</taxon>
        <taxon>Deinococcaceae</taxon>
        <taxon>Deinococcus</taxon>
    </lineage>
</organism>
<comment type="caution">
    <text evidence="1">The sequence shown here is derived from an EMBL/GenBank/DDBJ whole genome shotgun (WGS) entry which is preliminary data.</text>
</comment>
<sequence length="97" mass="10700">MAIWQGDTARMTKMNAGEISEHIAQTVKTRLEQGGEHLQVKDVNGEHVGTVDHMDGDRVKLTKTDSADGQHHYLSLDQVESVDDVAVYLNVERSAIA</sequence>
<protein>
    <recommendedName>
        <fullName evidence="3">DUF2171 domain-containing protein</fullName>
    </recommendedName>
</protein>
<accession>A0ABQ2FKW7</accession>
<proteinExistence type="predicted"/>
<dbReference type="Proteomes" id="UP000604341">
    <property type="component" value="Unassembled WGS sequence"/>
</dbReference>
<name>A0ABQ2FKW7_9DEIO</name>